<sequence length="101" mass="11816">MKDKLADVTFWLAMEIAKSDPPVNLNEIYQGSLELDYLYQILTNKAQSHWRIAHKEELTPVLINNAFFRAIALLYDRGLEYERSRGAKETIWVKDLLHLPI</sequence>
<name>A0ABT4JQ05_9GAMM</name>
<dbReference type="Proteomes" id="UP001149719">
    <property type="component" value="Unassembled WGS sequence"/>
</dbReference>
<evidence type="ECO:0000313" key="1">
    <source>
        <dbReference type="EMBL" id="MCZ2720456.1"/>
    </source>
</evidence>
<organism evidence="1 2">
    <name type="scientific">Marinomonas phaeophyticola</name>
    <dbReference type="NCBI Taxonomy" id="3004091"/>
    <lineage>
        <taxon>Bacteria</taxon>
        <taxon>Pseudomonadati</taxon>
        <taxon>Pseudomonadota</taxon>
        <taxon>Gammaproteobacteria</taxon>
        <taxon>Oceanospirillales</taxon>
        <taxon>Oceanospirillaceae</taxon>
        <taxon>Marinomonas</taxon>
    </lineage>
</organism>
<evidence type="ECO:0000313" key="2">
    <source>
        <dbReference type="Proteomes" id="UP001149719"/>
    </source>
</evidence>
<proteinExistence type="predicted"/>
<protein>
    <submittedName>
        <fullName evidence="1">Uncharacterized protein</fullName>
    </submittedName>
</protein>
<dbReference type="EMBL" id="JAPUBN010000006">
    <property type="protein sequence ID" value="MCZ2720456.1"/>
    <property type="molecule type" value="Genomic_DNA"/>
</dbReference>
<gene>
    <name evidence="1" type="ORF">O1D97_02035</name>
</gene>
<dbReference type="RefSeq" id="WP_269122360.1">
    <property type="nucleotide sequence ID" value="NZ_JAPUBN010000006.1"/>
</dbReference>
<keyword evidence="2" id="KW-1185">Reference proteome</keyword>
<accession>A0ABT4JQ05</accession>
<comment type="caution">
    <text evidence="1">The sequence shown here is derived from an EMBL/GenBank/DDBJ whole genome shotgun (WGS) entry which is preliminary data.</text>
</comment>
<reference evidence="1" key="1">
    <citation type="submission" date="2022-12" db="EMBL/GenBank/DDBJ databases">
        <title>Marinomonas 15G1-11 sp. nov, isolated from marine algae.</title>
        <authorList>
            <person name="Butt M."/>
            <person name="Choi D.G."/>
            <person name="Kim J.M."/>
            <person name="Lee J.K."/>
            <person name="Baek J.H."/>
            <person name="Jeon C.O."/>
        </authorList>
    </citation>
    <scope>NUCLEOTIDE SEQUENCE</scope>
    <source>
        <strain evidence="1">15G1-11</strain>
    </source>
</reference>